<protein>
    <submittedName>
        <fullName evidence="2">Uncharacterized protein</fullName>
    </submittedName>
</protein>
<gene>
    <name evidence="2" type="ORF">C8E89_112182</name>
</gene>
<accession>A0A318HIT0</accession>
<organism evidence="2 3">
    <name type="scientific">Mycolicibacterium moriokaense</name>
    <dbReference type="NCBI Taxonomy" id="39691"/>
    <lineage>
        <taxon>Bacteria</taxon>
        <taxon>Bacillati</taxon>
        <taxon>Actinomycetota</taxon>
        <taxon>Actinomycetes</taxon>
        <taxon>Mycobacteriales</taxon>
        <taxon>Mycobacteriaceae</taxon>
        <taxon>Mycolicibacterium</taxon>
    </lineage>
</organism>
<name>A0A318HIT0_9MYCO</name>
<sequence>MMAATTTHFPEQQAPCGRMHEGDHHVESDDDGLAFDDLKYSCGCRETRHVYHDGCVHIRTIRHDGKVLRDERGGEHEAFEV</sequence>
<feature type="compositionally biased region" description="Polar residues" evidence="1">
    <location>
        <begin position="1"/>
        <end position="10"/>
    </location>
</feature>
<dbReference type="EMBL" id="QJJU01000012">
    <property type="protein sequence ID" value="PXX06971.1"/>
    <property type="molecule type" value="Genomic_DNA"/>
</dbReference>
<reference evidence="3" key="1">
    <citation type="submission" date="2018-05" db="EMBL/GenBank/DDBJ databases">
        <authorList>
            <person name="Deangelis K."/>
            <person name="Huntemann M."/>
            <person name="Clum A."/>
            <person name="Pillay M."/>
            <person name="Palaniappan K."/>
            <person name="Varghese N."/>
            <person name="Mikhailova N."/>
            <person name="Stamatis D."/>
            <person name="Reddy T."/>
            <person name="Daum C."/>
            <person name="Shapiro N."/>
            <person name="Ivanova N."/>
            <person name="Kyrpides N."/>
            <person name="Woyke T."/>
        </authorList>
    </citation>
    <scope>NUCLEOTIDE SEQUENCE [LARGE SCALE GENOMIC DNA]</scope>
    <source>
        <strain evidence="3">GAS496</strain>
    </source>
</reference>
<dbReference type="AlphaFoldDB" id="A0A318HIT0"/>
<comment type="caution">
    <text evidence="2">The sequence shown here is derived from an EMBL/GenBank/DDBJ whole genome shotgun (WGS) entry which is preliminary data.</text>
</comment>
<reference evidence="2 3" key="2">
    <citation type="submission" date="2018-06" db="EMBL/GenBank/DDBJ databases">
        <title>Sequencing of bacterial isolates from soil warming experiment in Harvard Forest, Massachusetts, USA.</title>
        <authorList>
            <person name="Deangelis K.PhD."/>
        </authorList>
    </citation>
    <scope>NUCLEOTIDE SEQUENCE [LARGE SCALE GENOMIC DNA]</scope>
    <source>
        <strain evidence="2 3">GAS496</strain>
    </source>
</reference>
<evidence type="ECO:0000313" key="3">
    <source>
        <dbReference type="Proteomes" id="UP000247781"/>
    </source>
</evidence>
<dbReference type="Proteomes" id="UP000247781">
    <property type="component" value="Unassembled WGS sequence"/>
</dbReference>
<evidence type="ECO:0000256" key="1">
    <source>
        <dbReference type="SAM" id="MobiDB-lite"/>
    </source>
</evidence>
<evidence type="ECO:0000313" key="2">
    <source>
        <dbReference type="EMBL" id="PXX06971.1"/>
    </source>
</evidence>
<keyword evidence="3" id="KW-1185">Reference proteome</keyword>
<proteinExistence type="predicted"/>
<feature type="region of interest" description="Disordered" evidence="1">
    <location>
        <begin position="1"/>
        <end position="25"/>
    </location>
</feature>